<evidence type="ECO:0000313" key="3">
    <source>
        <dbReference type="Proteomes" id="UP001596154"/>
    </source>
</evidence>
<protein>
    <submittedName>
        <fullName evidence="2">Formyltransferase family protein</fullName>
    </submittedName>
</protein>
<dbReference type="InterPro" id="IPR036477">
    <property type="entry name" value="Formyl_transf_N_sf"/>
</dbReference>
<dbReference type="EMBL" id="JBHSNY010000004">
    <property type="protein sequence ID" value="MFC5634589.1"/>
    <property type="molecule type" value="Genomic_DNA"/>
</dbReference>
<accession>A0ABW0UPG1</accession>
<organism evidence="2 3">
    <name type="scientific">Streptomyces bullii</name>
    <dbReference type="NCBI Taxonomy" id="349910"/>
    <lineage>
        <taxon>Bacteria</taxon>
        <taxon>Bacillati</taxon>
        <taxon>Actinomycetota</taxon>
        <taxon>Actinomycetes</taxon>
        <taxon>Kitasatosporales</taxon>
        <taxon>Streptomycetaceae</taxon>
        <taxon>Streptomyces</taxon>
    </lineage>
</organism>
<reference evidence="3" key="1">
    <citation type="journal article" date="2019" name="Int. J. Syst. Evol. Microbiol.">
        <title>The Global Catalogue of Microorganisms (GCM) 10K type strain sequencing project: providing services to taxonomists for standard genome sequencing and annotation.</title>
        <authorList>
            <consortium name="The Broad Institute Genomics Platform"/>
            <consortium name="The Broad Institute Genome Sequencing Center for Infectious Disease"/>
            <person name="Wu L."/>
            <person name="Ma J."/>
        </authorList>
    </citation>
    <scope>NUCLEOTIDE SEQUENCE [LARGE SCALE GENOMIC DNA]</scope>
    <source>
        <strain evidence="3">CGMCC 4.7248</strain>
    </source>
</reference>
<keyword evidence="3" id="KW-1185">Reference proteome</keyword>
<dbReference type="Gene3D" id="3.40.50.170">
    <property type="entry name" value="Formyl transferase, N-terminal domain"/>
    <property type="match status" value="1"/>
</dbReference>
<proteinExistence type="predicted"/>
<comment type="caution">
    <text evidence="2">The sequence shown here is derived from an EMBL/GenBank/DDBJ whole genome shotgun (WGS) entry which is preliminary data.</text>
</comment>
<dbReference type="Proteomes" id="UP001596154">
    <property type="component" value="Unassembled WGS sequence"/>
</dbReference>
<evidence type="ECO:0000313" key="2">
    <source>
        <dbReference type="EMBL" id="MFC5634589.1"/>
    </source>
</evidence>
<dbReference type="InterPro" id="IPR002376">
    <property type="entry name" value="Formyl_transf_N"/>
</dbReference>
<dbReference type="RefSeq" id="WP_381020532.1">
    <property type="nucleotide sequence ID" value="NZ_JBHSNY010000004.1"/>
</dbReference>
<name>A0ABW0UPG1_9ACTN</name>
<dbReference type="Pfam" id="PF00551">
    <property type="entry name" value="Formyl_trans_N"/>
    <property type="match status" value="1"/>
</dbReference>
<dbReference type="SUPFAM" id="SSF53328">
    <property type="entry name" value="Formyltransferase"/>
    <property type="match status" value="1"/>
</dbReference>
<sequence>MTAIASVLRLQDLVDGDVFVPGLFAALGEEAGPALPQAQGTPSSGPPAGLFRLRTATPAVRSAAHDWLRSGDTHDERLLHEAETSMLFRPPVHERARAADEELIGLFLGVADSWLAVAEREQDPRYLNAALKLIACAILSGRAAGRGRVAREVVASAHNGLARIAAAIPPTLPPVPYAEPNGLSPKGRGAEDSRIVVLAGEGSRGLPLFLDTARRSGFTVHGVLHHAPAPGGVPADSAYAAAWYPEPRNAARVRALPEIPMTLPQRHLAHGDWDAAAEQLAQWNTGLLVLLGMDVVPPLVLGVPAAGTINAHNGELPAFRGMDAVAWARLAGRHPVCSVHRVTPAVDAGEVLASAVVPADSADLRAAVKASQIALLARTAADYAVTGALSVGRRQDQSAARRWYRMHPALRRLLDRHYTDLAPSTTTSEESSI</sequence>
<gene>
    <name evidence="2" type="ORF">ACFPZJ_12535</name>
</gene>
<evidence type="ECO:0000259" key="1">
    <source>
        <dbReference type="Pfam" id="PF00551"/>
    </source>
</evidence>
<feature type="domain" description="Formyl transferase N-terminal" evidence="1">
    <location>
        <begin position="275"/>
        <end position="363"/>
    </location>
</feature>